<keyword evidence="5" id="KW-0547">Nucleotide-binding</keyword>
<keyword evidence="6 10" id="KW-0067">ATP-binding</keyword>
<feature type="domain" description="ABC transporter" evidence="9">
    <location>
        <begin position="4"/>
        <end position="245"/>
    </location>
</feature>
<dbReference type="Proteomes" id="UP000007652">
    <property type="component" value="Unassembled WGS sequence"/>
</dbReference>
<organism evidence="10 11">
    <name type="scientific">Caloramator australicus RC3</name>
    <dbReference type="NCBI Taxonomy" id="857293"/>
    <lineage>
        <taxon>Bacteria</taxon>
        <taxon>Bacillati</taxon>
        <taxon>Bacillota</taxon>
        <taxon>Clostridia</taxon>
        <taxon>Eubacteriales</taxon>
        <taxon>Clostridiaceae</taxon>
        <taxon>Caloramator</taxon>
    </lineage>
</organism>
<dbReference type="InterPro" id="IPR017871">
    <property type="entry name" value="ABC_transporter-like_CS"/>
</dbReference>
<dbReference type="InterPro" id="IPR015856">
    <property type="entry name" value="ABC_transpr_CbiO/EcfA_su"/>
</dbReference>
<keyword evidence="7" id="KW-1278">Translocase</keyword>
<dbReference type="GO" id="GO:0005524">
    <property type="term" value="F:ATP binding"/>
    <property type="evidence" value="ECO:0007669"/>
    <property type="project" value="UniProtKB-KW"/>
</dbReference>
<dbReference type="CDD" id="cd03225">
    <property type="entry name" value="ABC_cobalt_CbiO_domain1"/>
    <property type="match status" value="1"/>
</dbReference>
<keyword evidence="8" id="KW-0472">Membrane</keyword>
<dbReference type="GO" id="GO:0042626">
    <property type="term" value="F:ATPase-coupled transmembrane transporter activity"/>
    <property type="evidence" value="ECO:0007669"/>
    <property type="project" value="TreeGrafter"/>
</dbReference>
<dbReference type="PROSITE" id="PS00211">
    <property type="entry name" value="ABC_TRANSPORTER_1"/>
    <property type="match status" value="1"/>
</dbReference>
<dbReference type="InterPro" id="IPR003439">
    <property type="entry name" value="ABC_transporter-like_ATP-bd"/>
</dbReference>
<protein>
    <submittedName>
        <fullName evidence="10">Cobalt ABC transporter ATP-binding protein</fullName>
    </submittedName>
</protein>
<keyword evidence="4" id="KW-1003">Cell membrane</keyword>
<dbReference type="SUPFAM" id="SSF52540">
    <property type="entry name" value="P-loop containing nucleoside triphosphate hydrolases"/>
    <property type="match status" value="1"/>
</dbReference>
<dbReference type="Pfam" id="PF00005">
    <property type="entry name" value="ABC_tran"/>
    <property type="match status" value="1"/>
</dbReference>
<evidence type="ECO:0000256" key="7">
    <source>
        <dbReference type="ARBA" id="ARBA00022967"/>
    </source>
</evidence>
<comment type="subcellular location">
    <subcellularLocation>
        <location evidence="1">Cell membrane</location>
        <topology evidence="1">Peripheral membrane protein</topology>
    </subcellularLocation>
</comment>
<dbReference type="GO" id="GO:0016887">
    <property type="term" value="F:ATP hydrolysis activity"/>
    <property type="evidence" value="ECO:0007669"/>
    <property type="project" value="InterPro"/>
</dbReference>
<evidence type="ECO:0000256" key="4">
    <source>
        <dbReference type="ARBA" id="ARBA00022475"/>
    </source>
</evidence>
<dbReference type="STRING" id="857293.CAAU_2048"/>
<keyword evidence="11" id="KW-1185">Reference proteome</keyword>
<gene>
    <name evidence="10" type="ORF">CAAU_2048</name>
</gene>
<comment type="caution">
    <text evidence="10">The sequence shown here is derived from an EMBL/GenBank/DDBJ whole genome shotgun (WGS) entry which is preliminary data.</text>
</comment>
<evidence type="ECO:0000256" key="6">
    <source>
        <dbReference type="ARBA" id="ARBA00022840"/>
    </source>
</evidence>
<sequence length="283" mass="31769">MAKIVVEGLKYRYPLSQKLALNDISFEINEGEFIGIIGANGAGKSTLCQALTGIVPLFFKGDYGGRVIIDDVEVAKSNLSEISLKIGMVFQNPFTQITGSKLTVYEEVAFGLENMGFEREEMKRRIDDALMLLDLYRHKDKNPFDLSGGQMQRLAIASIIAMQPKIIVLDEPTSQLDPQGSNEVFKAVSDLKKKGITVIMVEHKVEKLSEYADRIMLLHDGRLIDFDTPSKIFSKDDLKDYGVVEPVFTRYCKKIGLKDERGLYPVTLDEAVNLVVKKREHNS</sequence>
<dbReference type="PANTHER" id="PTHR43553">
    <property type="entry name" value="HEAVY METAL TRANSPORTER"/>
    <property type="match status" value="1"/>
</dbReference>
<dbReference type="FunFam" id="3.40.50.300:FF:000224">
    <property type="entry name" value="Energy-coupling factor transporter ATP-binding protein EcfA"/>
    <property type="match status" value="1"/>
</dbReference>
<accession>I7J5Y8</accession>
<dbReference type="eggNOG" id="COG1122">
    <property type="taxonomic scope" value="Bacteria"/>
</dbReference>
<evidence type="ECO:0000256" key="3">
    <source>
        <dbReference type="ARBA" id="ARBA00022448"/>
    </source>
</evidence>
<dbReference type="EMBL" id="CAKP01000106">
    <property type="protein sequence ID" value="CCJ34132.1"/>
    <property type="molecule type" value="Genomic_DNA"/>
</dbReference>
<dbReference type="RefSeq" id="WP_008909389.1">
    <property type="nucleotide sequence ID" value="NZ_CAKP01000106.1"/>
</dbReference>
<comment type="similarity">
    <text evidence="2">Belongs to the ABC transporter superfamily.</text>
</comment>
<dbReference type="InterPro" id="IPR027417">
    <property type="entry name" value="P-loop_NTPase"/>
</dbReference>
<dbReference type="SMART" id="SM00382">
    <property type="entry name" value="AAA"/>
    <property type="match status" value="1"/>
</dbReference>
<dbReference type="Gene3D" id="3.40.50.300">
    <property type="entry name" value="P-loop containing nucleotide triphosphate hydrolases"/>
    <property type="match status" value="1"/>
</dbReference>
<evidence type="ECO:0000313" key="10">
    <source>
        <dbReference type="EMBL" id="CCJ34132.1"/>
    </source>
</evidence>
<dbReference type="GO" id="GO:0043190">
    <property type="term" value="C:ATP-binding cassette (ABC) transporter complex"/>
    <property type="evidence" value="ECO:0007669"/>
    <property type="project" value="TreeGrafter"/>
</dbReference>
<keyword evidence="3" id="KW-0813">Transport</keyword>
<dbReference type="AlphaFoldDB" id="I7J5Y8"/>
<reference evidence="10 11" key="1">
    <citation type="journal article" date="2011" name="J. Bacteriol.">
        <title>Draft genome sequence of Caloramator australicus strain RC3T, a thermoanaerobe from the Great Artesian Basin of Australia.</title>
        <authorList>
            <person name="Ogg C.D."/>
            <person name="Patel B.K.C."/>
        </authorList>
    </citation>
    <scope>NUCLEOTIDE SEQUENCE [LARGE SCALE GENOMIC DNA]</scope>
    <source>
        <strain evidence="10 11">RC3</strain>
    </source>
</reference>
<proteinExistence type="inferred from homology"/>
<evidence type="ECO:0000256" key="8">
    <source>
        <dbReference type="ARBA" id="ARBA00023136"/>
    </source>
</evidence>
<dbReference type="InterPro" id="IPR003593">
    <property type="entry name" value="AAA+_ATPase"/>
</dbReference>
<dbReference type="PROSITE" id="PS50893">
    <property type="entry name" value="ABC_TRANSPORTER_2"/>
    <property type="match status" value="1"/>
</dbReference>
<evidence type="ECO:0000256" key="2">
    <source>
        <dbReference type="ARBA" id="ARBA00005417"/>
    </source>
</evidence>
<evidence type="ECO:0000259" key="9">
    <source>
        <dbReference type="PROSITE" id="PS50893"/>
    </source>
</evidence>
<dbReference type="InterPro" id="IPR050095">
    <property type="entry name" value="ECF_ABC_transporter_ATP-bd"/>
</dbReference>
<evidence type="ECO:0000256" key="1">
    <source>
        <dbReference type="ARBA" id="ARBA00004202"/>
    </source>
</evidence>
<evidence type="ECO:0000313" key="11">
    <source>
        <dbReference type="Proteomes" id="UP000007652"/>
    </source>
</evidence>
<evidence type="ECO:0000256" key="5">
    <source>
        <dbReference type="ARBA" id="ARBA00022741"/>
    </source>
</evidence>
<dbReference type="OrthoDB" id="501320at2"/>
<name>I7J5Y8_9CLOT</name>